<keyword evidence="7 14" id="KW-0375">Hydrogen ion transport</keyword>
<proteinExistence type="inferred from homology"/>
<dbReference type="Proteomes" id="UP000184526">
    <property type="component" value="Unassembled WGS sequence"/>
</dbReference>
<dbReference type="EMBL" id="FQXP01000005">
    <property type="protein sequence ID" value="SHH81756.1"/>
    <property type="molecule type" value="Genomic_DNA"/>
</dbReference>
<keyword evidence="8 14" id="KW-1133">Transmembrane helix</keyword>
<dbReference type="SUPFAM" id="SSF81333">
    <property type="entry name" value="F1F0 ATP synthase subunit C"/>
    <property type="match status" value="1"/>
</dbReference>
<evidence type="ECO:0000256" key="2">
    <source>
        <dbReference type="ARBA" id="ARBA00006704"/>
    </source>
</evidence>
<evidence type="ECO:0000256" key="14">
    <source>
        <dbReference type="HAMAP-Rule" id="MF_01396"/>
    </source>
</evidence>
<comment type="similarity">
    <text evidence="2 14">Belongs to the ATPase C chain family.</text>
</comment>
<evidence type="ECO:0000256" key="1">
    <source>
        <dbReference type="ARBA" id="ARBA00004651"/>
    </source>
</evidence>
<keyword evidence="10 14" id="KW-0446">Lipid-binding</keyword>
<dbReference type="InterPro" id="IPR002379">
    <property type="entry name" value="ATPase_proteolipid_c-like_dom"/>
</dbReference>
<comment type="function">
    <text evidence="13 14">F(1)F(0) ATP synthase produces ATP from ADP in the presence of a proton or sodium gradient. F-type ATPases consist of two structural domains, F(1) containing the extramembraneous catalytic core and F(0) containing the membrane proton channel, linked together by a central stalk and a peripheral stalk. During catalysis, ATP synthesis in the catalytic domain of F(1) is coupled via a rotary mechanism of the central stalk subunits to proton translocation.</text>
</comment>
<feature type="transmembrane region" description="Helical" evidence="14">
    <location>
        <begin position="49"/>
        <end position="77"/>
    </location>
</feature>
<dbReference type="GO" id="GO:0045259">
    <property type="term" value="C:proton-transporting ATP synthase complex"/>
    <property type="evidence" value="ECO:0007669"/>
    <property type="project" value="UniProtKB-KW"/>
</dbReference>
<dbReference type="CDD" id="cd18184">
    <property type="entry name" value="ATP-synt_Fo_c_NaATPase"/>
    <property type="match status" value="1"/>
</dbReference>
<evidence type="ECO:0000259" key="15">
    <source>
        <dbReference type="Pfam" id="PF00137"/>
    </source>
</evidence>
<organism evidence="16 17">
    <name type="scientific">Clostridium collagenovorans DSM 3089</name>
    <dbReference type="NCBI Taxonomy" id="1121306"/>
    <lineage>
        <taxon>Bacteria</taxon>
        <taxon>Bacillati</taxon>
        <taxon>Bacillota</taxon>
        <taxon>Clostridia</taxon>
        <taxon>Eubacteriales</taxon>
        <taxon>Clostridiaceae</taxon>
        <taxon>Clostridium</taxon>
    </lineage>
</organism>
<dbReference type="GO" id="GO:0005886">
    <property type="term" value="C:plasma membrane"/>
    <property type="evidence" value="ECO:0007669"/>
    <property type="project" value="UniProtKB-SubCell"/>
</dbReference>
<dbReference type="PANTHER" id="PTHR10031">
    <property type="entry name" value="ATP SYNTHASE LIPID-BINDING PROTEIN, MITOCHONDRIAL"/>
    <property type="match status" value="1"/>
</dbReference>
<dbReference type="GO" id="GO:0008289">
    <property type="term" value="F:lipid binding"/>
    <property type="evidence" value="ECO:0007669"/>
    <property type="project" value="UniProtKB-KW"/>
</dbReference>
<evidence type="ECO:0000313" key="17">
    <source>
        <dbReference type="Proteomes" id="UP000184526"/>
    </source>
</evidence>
<dbReference type="InterPro" id="IPR000454">
    <property type="entry name" value="ATP_synth_F0_csu"/>
</dbReference>
<dbReference type="PRINTS" id="PR00124">
    <property type="entry name" value="ATPASEC"/>
</dbReference>
<keyword evidence="9 14" id="KW-0406">Ion transport</keyword>
<dbReference type="AlphaFoldDB" id="A0A1M5W2L7"/>
<sequence>MGQEFVLGMTALGAGLAALACIGGGLGTGNATGKAVESIARQPEASGKIMSALIVGGALSEATAIYGLLVSILLIFVGVK</sequence>
<dbReference type="InterPro" id="IPR038662">
    <property type="entry name" value="ATP_synth_F0_csu_sf"/>
</dbReference>
<feature type="site" description="Reversibly protonated during proton transport" evidence="14">
    <location>
        <position position="61"/>
    </location>
</feature>
<protein>
    <recommendedName>
        <fullName evidence="14">ATP synthase subunit c</fullName>
    </recommendedName>
    <alternativeName>
        <fullName evidence="14">ATP synthase F(0) sector subunit c</fullName>
    </alternativeName>
    <alternativeName>
        <fullName evidence="14">F-type ATPase subunit c</fullName>
        <shortName evidence="14">F-ATPase subunit c</shortName>
    </alternativeName>
    <alternativeName>
        <fullName evidence="14">Lipid-binding protein</fullName>
    </alternativeName>
</protein>
<comment type="caution">
    <text evidence="14">Lacks conserved residue(s) required for the propagation of feature annotation.</text>
</comment>
<dbReference type="PROSITE" id="PS00605">
    <property type="entry name" value="ATPASE_C"/>
    <property type="match status" value="1"/>
</dbReference>
<keyword evidence="4 14" id="KW-1003">Cell membrane</keyword>
<evidence type="ECO:0000256" key="7">
    <source>
        <dbReference type="ARBA" id="ARBA00022781"/>
    </source>
</evidence>
<dbReference type="RefSeq" id="WP_072831412.1">
    <property type="nucleotide sequence ID" value="NZ_FQXP01000005.1"/>
</dbReference>
<evidence type="ECO:0000256" key="6">
    <source>
        <dbReference type="ARBA" id="ARBA00022692"/>
    </source>
</evidence>
<dbReference type="InterPro" id="IPR035921">
    <property type="entry name" value="F/V-ATP_Csub_sf"/>
</dbReference>
<evidence type="ECO:0000256" key="4">
    <source>
        <dbReference type="ARBA" id="ARBA00022475"/>
    </source>
</evidence>
<comment type="function">
    <text evidence="14">Key component of the F(0) channel; it plays a direct role in translocation across the membrane. A homomeric c-ring of between 10-14 subunits forms the central stalk rotor element with the F(1) delta and epsilon subunits.</text>
</comment>
<keyword evidence="6 14" id="KW-0812">Transmembrane</keyword>
<dbReference type="FunFam" id="1.20.20.10:FF:000002">
    <property type="entry name" value="ATP synthase subunit c"/>
    <property type="match status" value="1"/>
</dbReference>
<dbReference type="InterPro" id="IPR020537">
    <property type="entry name" value="ATP_synth_F0_csu_DDCD_BS"/>
</dbReference>
<evidence type="ECO:0000256" key="8">
    <source>
        <dbReference type="ARBA" id="ARBA00022989"/>
    </source>
</evidence>
<feature type="domain" description="V-ATPase proteolipid subunit C-like" evidence="15">
    <location>
        <begin position="12"/>
        <end position="74"/>
    </location>
</feature>
<dbReference type="PANTHER" id="PTHR10031:SF0">
    <property type="entry name" value="ATPASE PROTEIN 9"/>
    <property type="match status" value="1"/>
</dbReference>
<dbReference type="Gene3D" id="1.20.20.10">
    <property type="entry name" value="F1F0 ATP synthase subunit C"/>
    <property type="match status" value="1"/>
</dbReference>
<keyword evidence="3 14" id="KW-0813">Transport</keyword>
<dbReference type="STRING" id="1121306.SAMN02745196_01511"/>
<keyword evidence="17" id="KW-1185">Reference proteome</keyword>
<evidence type="ECO:0000256" key="5">
    <source>
        <dbReference type="ARBA" id="ARBA00022547"/>
    </source>
</evidence>
<comment type="subcellular location">
    <subcellularLocation>
        <location evidence="1 14">Cell membrane</location>
        <topology evidence="1 14">Multi-pass membrane protein</topology>
    </subcellularLocation>
</comment>
<evidence type="ECO:0000256" key="9">
    <source>
        <dbReference type="ARBA" id="ARBA00023065"/>
    </source>
</evidence>
<evidence type="ECO:0000256" key="12">
    <source>
        <dbReference type="ARBA" id="ARBA00023310"/>
    </source>
</evidence>
<dbReference type="InterPro" id="IPR005953">
    <property type="entry name" value="ATP_synth_csu_bac/chlpt"/>
</dbReference>
<accession>A0A1M5W2L7</accession>
<keyword evidence="12 14" id="KW-0066">ATP synthesis</keyword>
<keyword evidence="5 14" id="KW-0138">CF(0)</keyword>
<dbReference type="HAMAP" id="MF_01396">
    <property type="entry name" value="ATP_synth_c_bact"/>
    <property type="match status" value="1"/>
</dbReference>
<dbReference type="GO" id="GO:0046933">
    <property type="term" value="F:proton-transporting ATP synthase activity, rotational mechanism"/>
    <property type="evidence" value="ECO:0007669"/>
    <property type="project" value="UniProtKB-UniRule"/>
</dbReference>
<evidence type="ECO:0000313" key="16">
    <source>
        <dbReference type="EMBL" id="SHH81756.1"/>
    </source>
</evidence>
<name>A0A1M5W2L7_9CLOT</name>
<evidence type="ECO:0000256" key="10">
    <source>
        <dbReference type="ARBA" id="ARBA00023121"/>
    </source>
</evidence>
<keyword evidence="11 14" id="KW-0472">Membrane</keyword>
<dbReference type="GO" id="GO:0033177">
    <property type="term" value="C:proton-transporting two-sector ATPase complex, proton-transporting domain"/>
    <property type="evidence" value="ECO:0007669"/>
    <property type="project" value="InterPro"/>
</dbReference>
<dbReference type="Pfam" id="PF00137">
    <property type="entry name" value="ATP-synt_C"/>
    <property type="match status" value="1"/>
</dbReference>
<evidence type="ECO:0000256" key="13">
    <source>
        <dbReference type="ARBA" id="ARBA00025198"/>
    </source>
</evidence>
<dbReference type="OrthoDB" id="9810379at2"/>
<reference evidence="16 17" key="1">
    <citation type="submission" date="2016-11" db="EMBL/GenBank/DDBJ databases">
        <authorList>
            <person name="Jaros S."/>
            <person name="Januszkiewicz K."/>
            <person name="Wedrychowicz H."/>
        </authorList>
    </citation>
    <scope>NUCLEOTIDE SEQUENCE [LARGE SCALE GENOMIC DNA]</scope>
    <source>
        <strain evidence="16 17">DSM 3089</strain>
    </source>
</reference>
<evidence type="ECO:0000256" key="3">
    <source>
        <dbReference type="ARBA" id="ARBA00022448"/>
    </source>
</evidence>
<gene>
    <name evidence="14" type="primary">atpE</name>
    <name evidence="16" type="ORF">SAMN02745196_01511</name>
</gene>
<evidence type="ECO:0000256" key="11">
    <source>
        <dbReference type="ARBA" id="ARBA00023136"/>
    </source>
</evidence>
<dbReference type="NCBIfam" id="TIGR01260">
    <property type="entry name" value="ATP_synt_c"/>
    <property type="match status" value="1"/>
</dbReference>